<evidence type="ECO:0000313" key="1">
    <source>
        <dbReference type="EMBL" id="MBP2454615.1"/>
    </source>
</evidence>
<proteinExistence type="predicted"/>
<reference evidence="1 2" key="1">
    <citation type="submission" date="2021-03" db="EMBL/GenBank/DDBJ databases">
        <title>Sequencing the genomes of 1000 actinobacteria strains.</title>
        <authorList>
            <person name="Klenk H.-P."/>
        </authorList>
    </citation>
    <scope>NUCLEOTIDE SEQUENCE [LARGE SCALE GENOMIC DNA]</scope>
    <source>
        <strain evidence="1 2">DSM 46713</strain>
    </source>
</reference>
<dbReference type="EMBL" id="JAGIOP010000002">
    <property type="protein sequence ID" value="MBP2454615.1"/>
    <property type="molecule type" value="Genomic_DNA"/>
</dbReference>
<evidence type="ECO:0000313" key="2">
    <source>
        <dbReference type="Proteomes" id="UP000694460"/>
    </source>
</evidence>
<comment type="caution">
    <text evidence="1">The sequence shown here is derived from an EMBL/GenBank/DDBJ whole genome shotgun (WGS) entry which is preliminary data.</text>
</comment>
<organism evidence="1 2">
    <name type="scientific">Mycolicibacterium lutetiense</name>
    <dbReference type="NCBI Taxonomy" id="1641992"/>
    <lineage>
        <taxon>Bacteria</taxon>
        <taxon>Bacillati</taxon>
        <taxon>Actinomycetota</taxon>
        <taxon>Actinomycetes</taxon>
        <taxon>Mycobacteriales</taxon>
        <taxon>Mycobacteriaceae</taxon>
        <taxon>Mycolicibacterium</taxon>
    </lineage>
</organism>
<dbReference type="RefSeq" id="WP_209920152.1">
    <property type="nucleotide sequence ID" value="NZ_JAGIOP010000002.1"/>
</dbReference>
<dbReference type="Proteomes" id="UP000694460">
    <property type="component" value="Unassembled WGS sequence"/>
</dbReference>
<keyword evidence="2" id="KW-1185">Reference proteome</keyword>
<accession>A0ABS4ZYW1</accession>
<sequence>MNRLERDRLIASLTDDELEQLGKRHVEAAAPEDPTRQFLRAINAERDGDWITEVSARLSLPAQSRPRTFAQTFTAQTEPTR</sequence>
<gene>
    <name evidence="1" type="ORF">JOF57_004528</name>
</gene>
<protein>
    <submittedName>
        <fullName evidence="1">3-oxoacyl-ACP reductase-like protein</fullName>
    </submittedName>
</protein>
<name>A0ABS4ZYW1_9MYCO</name>